<evidence type="ECO:0000313" key="2">
    <source>
        <dbReference type="EMBL" id="MBU3826911.1"/>
    </source>
</evidence>
<dbReference type="EMBL" id="JAHLFG010000059">
    <property type="protein sequence ID" value="MBU3826911.1"/>
    <property type="molecule type" value="Genomic_DNA"/>
</dbReference>
<keyword evidence="2" id="KW-0067">ATP-binding</keyword>
<organism evidence="2 3">
    <name type="scientific">Candidatus Anaerobiospirillum merdipullorum</name>
    <dbReference type="NCBI Taxonomy" id="2838450"/>
    <lineage>
        <taxon>Bacteria</taxon>
        <taxon>Pseudomonadati</taxon>
        <taxon>Pseudomonadota</taxon>
        <taxon>Gammaproteobacteria</taxon>
        <taxon>Aeromonadales</taxon>
        <taxon>Succinivibrionaceae</taxon>
        <taxon>Anaerobiospirillum</taxon>
    </lineage>
</organism>
<gene>
    <name evidence="2" type="ORF">IAA31_05420</name>
</gene>
<evidence type="ECO:0000256" key="1">
    <source>
        <dbReference type="SAM" id="MobiDB-lite"/>
    </source>
</evidence>
<sequence length="454" mass="50392">MASIRPRERTAIIQSLRAGVTPRVGLEHIQVGRAKEVKALLTDLENICNGGSAFRLIVGDFGAGKSFFLQLIRYIALEKGMVTVSADLAPDRRLYASGGQARSLYQELTRNLATRAHPEGNAMVPLVEKFITEQRRIADTTGTPVETVIKDKLASLSELVGGYDFAEVISAYWRGFNSGNDELKQAAVRYLRGEYATKTEARRDLNVHTIIDDASVYDHLKLLARFVCQSGYKGLLVNLDEMVNLYKLPSVRSRTANYEQILRILNDCLQGSAENIGFLLGGTPEFLTDPRKGLYSYEALRSRLAANSFAAAAQVVDYNGPVLQLQNLAPEELYVLLCNIRNVFANYDKDKYLLPDEALTTFLKHCSEHIGEAYFRTPRNTIKAFVDLMSVIEQNPELKWQTLIDSVNINPESDPSLVTVPTAASDSPSPLKAASLDDDDDAEDDDDDLTVFKL</sequence>
<dbReference type="InterPro" id="IPR021228">
    <property type="entry name" value="BrxD"/>
</dbReference>
<keyword evidence="2" id="KW-0547">Nucleotide-binding</keyword>
<dbReference type="SUPFAM" id="SSF52540">
    <property type="entry name" value="P-loop containing nucleoside triphosphate hydrolases"/>
    <property type="match status" value="1"/>
</dbReference>
<dbReference type="Pfam" id="PF10923">
    <property type="entry name" value="BrxC_BrxD"/>
    <property type="match status" value="1"/>
</dbReference>
<reference evidence="2" key="2">
    <citation type="submission" date="2021-04" db="EMBL/GenBank/DDBJ databases">
        <authorList>
            <person name="Gilroy R."/>
        </authorList>
    </citation>
    <scope>NUCLEOTIDE SEQUENCE</scope>
    <source>
        <strain evidence="2">687</strain>
    </source>
</reference>
<proteinExistence type="predicted"/>
<comment type="caution">
    <text evidence="2">The sequence shown here is derived from an EMBL/GenBank/DDBJ whole genome shotgun (WGS) entry which is preliminary data.</text>
</comment>
<feature type="region of interest" description="Disordered" evidence="1">
    <location>
        <begin position="415"/>
        <end position="454"/>
    </location>
</feature>
<accession>A0A9E2NS70</accession>
<reference evidence="2" key="1">
    <citation type="journal article" date="2021" name="PeerJ">
        <title>Extensive microbial diversity within the chicken gut microbiome revealed by metagenomics and culture.</title>
        <authorList>
            <person name="Gilroy R."/>
            <person name="Ravi A."/>
            <person name="Getino M."/>
            <person name="Pursley I."/>
            <person name="Horton D.L."/>
            <person name="Alikhan N.F."/>
            <person name="Baker D."/>
            <person name="Gharbi K."/>
            <person name="Hall N."/>
            <person name="Watson M."/>
            <person name="Adriaenssens E.M."/>
            <person name="Foster-Nyarko E."/>
            <person name="Jarju S."/>
            <person name="Secka A."/>
            <person name="Antonio M."/>
            <person name="Oren A."/>
            <person name="Chaudhuri R.R."/>
            <person name="La Ragione R."/>
            <person name="Hildebrand F."/>
            <person name="Pallen M.J."/>
        </authorList>
    </citation>
    <scope>NUCLEOTIDE SEQUENCE</scope>
    <source>
        <strain evidence="2">687</strain>
    </source>
</reference>
<protein>
    <submittedName>
        <fullName evidence="2">ATP-binding protein</fullName>
    </submittedName>
</protein>
<dbReference type="InterPro" id="IPR027417">
    <property type="entry name" value="P-loop_NTPase"/>
</dbReference>
<dbReference type="AlphaFoldDB" id="A0A9E2NS70"/>
<dbReference type="Proteomes" id="UP000824150">
    <property type="component" value="Unassembled WGS sequence"/>
</dbReference>
<feature type="compositionally biased region" description="Acidic residues" evidence="1">
    <location>
        <begin position="436"/>
        <end position="454"/>
    </location>
</feature>
<dbReference type="GO" id="GO:0005524">
    <property type="term" value="F:ATP binding"/>
    <property type="evidence" value="ECO:0007669"/>
    <property type="project" value="UniProtKB-KW"/>
</dbReference>
<evidence type="ECO:0000313" key="3">
    <source>
        <dbReference type="Proteomes" id="UP000824150"/>
    </source>
</evidence>
<name>A0A9E2NS70_9GAMM</name>